<dbReference type="InterPro" id="IPR038765">
    <property type="entry name" value="Papain-like_cys_pep_sf"/>
</dbReference>
<dbReference type="NCBIfam" id="TIGR00879">
    <property type="entry name" value="SP"/>
    <property type="match status" value="1"/>
</dbReference>
<dbReference type="InterPro" id="IPR036259">
    <property type="entry name" value="MFS_trans_sf"/>
</dbReference>
<dbReference type="FunFam" id="1.20.1250.20:FF:000025">
    <property type="entry name" value="probable polyol transporter 4"/>
    <property type="match status" value="1"/>
</dbReference>
<feature type="transmembrane region" description="Helical" evidence="10">
    <location>
        <begin position="384"/>
        <end position="411"/>
    </location>
</feature>
<feature type="region of interest" description="Disordered" evidence="9">
    <location>
        <begin position="866"/>
        <end position="915"/>
    </location>
</feature>
<evidence type="ECO:0000256" key="7">
    <source>
        <dbReference type="ARBA" id="ARBA00022989"/>
    </source>
</evidence>
<evidence type="ECO:0000256" key="2">
    <source>
        <dbReference type="ARBA" id="ARBA00010992"/>
    </source>
</evidence>
<comment type="subcellular location">
    <subcellularLocation>
        <location evidence="1">Membrane</location>
        <topology evidence="1">Multi-pass membrane protein</topology>
    </subcellularLocation>
</comment>
<feature type="domain" description="Major facilitator superfamily (MFS) profile" evidence="11">
    <location>
        <begin position="30"/>
        <end position="478"/>
    </location>
</feature>
<dbReference type="SUPFAM" id="SSF103473">
    <property type="entry name" value="MFS general substrate transporter"/>
    <property type="match status" value="1"/>
</dbReference>
<dbReference type="InterPro" id="IPR020846">
    <property type="entry name" value="MFS_dom"/>
</dbReference>
<dbReference type="Proteomes" id="UP000743370">
    <property type="component" value="Unassembled WGS sequence"/>
</dbReference>
<dbReference type="SUPFAM" id="SSF54001">
    <property type="entry name" value="Cysteine proteinases"/>
    <property type="match status" value="1"/>
</dbReference>
<comment type="similarity">
    <text evidence="2">Belongs to the major facilitator superfamily. Sugar transporter (TC 2.A.1.1) family.</text>
</comment>
<feature type="transmembrane region" description="Helical" evidence="10">
    <location>
        <begin position="26"/>
        <end position="54"/>
    </location>
</feature>
<accession>A0A8T0KNX7</accession>
<evidence type="ECO:0000256" key="4">
    <source>
        <dbReference type="ARBA" id="ARBA00022597"/>
    </source>
</evidence>
<dbReference type="PRINTS" id="PR00171">
    <property type="entry name" value="SUGRTRNSPORT"/>
</dbReference>
<name>A0A8T0KNX7_PHAAN</name>
<evidence type="ECO:0000256" key="5">
    <source>
        <dbReference type="ARBA" id="ARBA00022692"/>
    </source>
</evidence>
<reference evidence="12 13" key="1">
    <citation type="submission" date="2020-05" db="EMBL/GenBank/DDBJ databases">
        <title>Vigna angularis (adzuki bean) Var. LongXiaoDou No. 4 denovo assembly.</title>
        <authorList>
            <person name="Xiang H."/>
        </authorList>
    </citation>
    <scope>NUCLEOTIDE SEQUENCE [LARGE SCALE GENOMIC DNA]</scope>
    <source>
        <tissue evidence="12">Leaf</tissue>
    </source>
</reference>
<dbReference type="EMBL" id="JABFOF010000004">
    <property type="protein sequence ID" value="KAG2400802.1"/>
    <property type="molecule type" value="Genomic_DNA"/>
</dbReference>
<dbReference type="PANTHER" id="PTHR23500:SF594">
    <property type="entry name" value="POLYOL_MONOSACCHARIDE TRANSPORTER 1"/>
    <property type="match status" value="1"/>
</dbReference>
<evidence type="ECO:0000313" key="12">
    <source>
        <dbReference type="EMBL" id="KAG2400802.1"/>
    </source>
</evidence>
<dbReference type="PROSITE" id="PS50850">
    <property type="entry name" value="MFS"/>
    <property type="match status" value="1"/>
</dbReference>
<feature type="transmembrane region" description="Helical" evidence="10">
    <location>
        <begin position="351"/>
        <end position="372"/>
    </location>
</feature>
<keyword evidence="5 10" id="KW-0812">Transmembrane</keyword>
<evidence type="ECO:0000256" key="6">
    <source>
        <dbReference type="ARBA" id="ARBA00022847"/>
    </source>
</evidence>
<evidence type="ECO:0000313" key="13">
    <source>
        <dbReference type="Proteomes" id="UP000743370"/>
    </source>
</evidence>
<evidence type="ECO:0000256" key="10">
    <source>
        <dbReference type="SAM" id="Phobius"/>
    </source>
</evidence>
<dbReference type="PROSITE" id="PS00217">
    <property type="entry name" value="SUGAR_TRANSPORT_2"/>
    <property type="match status" value="1"/>
</dbReference>
<dbReference type="PROSITE" id="PS00216">
    <property type="entry name" value="SUGAR_TRANSPORT_1"/>
    <property type="match status" value="1"/>
</dbReference>
<evidence type="ECO:0000256" key="3">
    <source>
        <dbReference type="ARBA" id="ARBA00022448"/>
    </source>
</evidence>
<gene>
    <name evidence="12" type="ORF">HKW66_Vig0093440</name>
</gene>
<evidence type="ECO:0000256" key="8">
    <source>
        <dbReference type="ARBA" id="ARBA00023136"/>
    </source>
</evidence>
<keyword evidence="6" id="KW-0769">Symport</keyword>
<dbReference type="Gene3D" id="3.40.395.10">
    <property type="entry name" value="Adenoviral Proteinase, Chain A"/>
    <property type="match status" value="1"/>
</dbReference>
<keyword evidence="3" id="KW-0813">Transport</keyword>
<feature type="transmembrane region" description="Helical" evidence="10">
    <location>
        <begin position="324"/>
        <end position="345"/>
    </location>
</feature>
<keyword evidence="4" id="KW-0762">Sugar transport</keyword>
<evidence type="ECO:0000259" key="11">
    <source>
        <dbReference type="PROSITE" id="PS50850"/>
    </source>
</evidence>
<comment type="caution">
    <text evidence="12">The sequence shown here is derived from an EMBL/GenBank/DDBJ whole genome shotgun (WGS) entry which is preliminary data.</text>
</comment>
<proteinExistence type="inferred from homology"/>
<dbReference type="AlphaFoldDB" id="A0A8T0KNX7"/>
<feature type="compositionally biased region" description="Acidic residues" evidence="9">
    <location>
        <begin position="866"/>
        <end position="885"/>
    </location>
</feature>
<evidence type="ECO:0000256" key="1">
    <source>
        <dbReference type="ARBA" id="ARBA00004141"/>
    </source>
</evidence>
<feature type="transmembrane region" description="Helical" evidence="10">
    <location>
        <begin position="153"/>
        <end position="171"/>
    </location>
</feature>
<dbReference type="CDD" id="cd17437">
    <property type="entry name" value="MFS_PLT"/>
    <property type="match status" value="1"/>
</dbReference>
<dbReference type="InterPro" id="IPR003663">
    <property type="entry name" value="Sugar/inositol_transpt"/>
</dbReference>
<organism evidence="12 13">
    <name type="scientific">Phaseolus angularis</name>
    <name type="common">Azuki bean</name>
    <name type="synonym">Vigna angularis</name>
    <dbReference type="NCBI Taxonomy" id="3914"/>
    <lineage>
        <taxon>Eukaryota</taxon>
        <taxon>Viridiplantae</taxon>
        <taxon>Streptophyta</taxon>
        <taxon>Embryophyta</taxon>
        <taxon>Tracheophyta</taxon>
        <taxon>Spermatophyta</taxon>
        <taxon>Magnoliopsida</taxon>
        <taxon>eudicotyledons</taxon>
        <taxon>Gunneridae</taxon>
        <taxon>Pentapetalae</taxon>
        <taxon>rosids</taxon>
        <taxon>fabids</taxon>
        <taxon>Fabales</taxon>
        <taxon>Fabaceae</taxon>
        <taxon>Papilionoideae</taxon>
        <taxon>50 kb inversion clade</taxon>
        <taxon>NPAAA clade</taxon>
        <taxon>indigoferoid/millettioid clade</taxon>
        <taxon>Phaseoleae</taxon>
        <taxon>Vigna</taxon>
    </lineage>
</organism>
<feature type="compositionally biased region" description="Acidic residues" evidence="9">
    <location>
        <begin position="894"/>
        <end position="911"/>
    </location>
</feature>
<sequence>MDEGKAAAQKSVQTFDPQKAPKRNKFAFACAILASMTSILLGYDVGVMSGAVIYIKRDLKLTDVQIEIVVGIINLYSLIGSCLAGRTSDWIGRRYTIVVAGGIFFAGAILMGFSPNYPFLMFARFVAGVGIGYALMIAPVYTAEVSPPSCRGFLTSFPEVFVNGGILLGYISNYCFSKLPLHLGWRMMLGVGAVPSVILAVGVLAMPESPRWLVMRGRLGEATKVLNKISDSPQEAQLRLADIKAAAGIPEDCNDDVVQVTNQNSGGEGVWKELILYPTPAVRHILISALGLHFFQQASGIDAVVLYSPEIFKKAGLESDAEQLLATVAVGFAKTVFILVATFLLDRVGRRPLLLTSVGGMVFSLLTLGVSLTIIDRSRAVIKWAIGLSIGMVLSYVSTFSVGAGPITWVYSSEIFPLRLRAQGAAMGVVVNRVTSGVISMTFLSLSDKITIGGAFFIFGGIAMCGWIFFFTMLPETQGKTLEETEGSFGKFLAWSKSSVLTTCTWQLAIGSGATDVRSSLRSSRSFKPSLSSVFSLAVSSVFSFVQAFVLLPCSKLPSSVSFCPPSSKRALKPLHFGVSKNGRALTLAVAMEGKKASWRLLISMDSSIIIEMNRLLRQCHVDRIRMTPFMWCVNINNPVEVNLKLLKVMVSRWVGNDNSFRVRQKLVPFRVVDVLMSLGLEIGGLEIPFDEVVGGLVGELFKSKTISLKDLTDMFNVIVDDKNIEVDVVCIPQSVTLSGNVAVLQAWAVERLSLHGHPSHRFFPRIMRWFPFKSRTEKIENIFMTGDLNMEWYIRNEDRHRPEIRAAFNMDDGGMSEGSLGAEERLRKNNEHIRALNAKIGVLTRELFEIYQTPIFHEKDACATDEEVGGGGEENAEVGGEEEGDGHGVGGEENAEVGGEEEGDGNEVDDPLGAHAEVRGDDETVGNINFIEIEDDGDEGEPEVVPLAIPPLRSFVGDPSTSVDVNQLYTAVNIREMNVHRVVSEIIGQSLSTTSIYTLAPMKYVDNMVVLFACTVFMYFEKRLCGVVKRFHFSPLYSHHILTDYRKRPQNHHVFTLHNYNTYLRSDHFGLEELPTADFVSNLEFANLVDFWSMEIFVIDSLGKGIRDRKRIDTAVAENMARFFCILMNIPEGSIGPLTVKQANIPSQPNLHDCGVIMLKAMEIWDGDEKYNGKSMPEYTTEELLGIRKKYVCDWILDKENISRMEALHLYGIV</sequence>
<dbReference type="InterPro" id="IPR005829">
    <property type="entry name" value="Sugar_transporter_CS"/>
</dbReference>
<dbReference type="PANTHER" id="PTHR23500">
    <property type="entry name" value="SOLUTE CARRIER FAMILY 2, FACILITATED GLUCOSE TRANSPORTER"/>
    <property type="match status" value="1"/>
</dbReference>
<protein>
    <submittedName>
        <fullName evidence="12">Polyol transporter 5 Protein POLYOL TRANSPORTER 5</fullName>
    </submittedName>
</protein>
<keyword evidence="8 10" id="KW-0472">Membrane</keyword>
<dbReference type="InterPro" id="IPR044776">
    <property type="entry name" value="PLT1-6"/>
</dbReference>
<dbReference type="Gene3D" id="1.20.1250.20">
    <property type="entry name" value="MFS general substrate transporter like domains"/>
    <property type="match status" value="1"/>
</dbReference>
<feature type="transmembrane region" description="Helical" evidence="10">
    <location>
        <begin position="95"/>
        <end position="113"/>
    </location>
</feature>
<dbReference type="InterPro" id="IPR045262">
    <property type="entry name" value="STP/PLT_plant"/>
</dbReference>
<feature type="transmembrane region" description="Helical" evidence="10">
    <location>
        <begin position="450"/>
        <end position="471"/>
    </location>
</feature>
<feature type="transmembrane region" description="Helical" evidence="10">
    <location>
        <begin position="119"/>
        <end position="141"/>
    </location>
</feature>
<dbReference type="InterPro" id="IPR005828">
    <property type="entry name" value="MFS_sugar_transport-like"/>
</dbReference>
<dbReference type="GO" id="GO:0016020">
    <property type="term" value="C:membrane"/>
    <property type="evidence" value="ECO:0007669"/>
    <property type="project" value="UniProtKB-SubCell"/>
</dbReference>
<feature type="transmembrane region" description="Helical" evidence="10">
    <location>
        <begin position="66"/>
        <end position="83"/>
    </location>
</feature>
<evidence type="ECO:0000256" key="9">
    <source>
        <dbReference type="SAM" id="MobiDB-lite"/>
    </source>
</evidence>
<dbReference type="GO" id="GO:0005351">
    <property type="term" value="F:carbohydrate:proton symporter activity"/>
    <property type="evidence" value="ECO:0007669"/>
    <property type="project" value="InterPro"/>
</dbReference>
<keyword evidence="7 10" id="KW-1133">Transmembrane helix</keyword>
<feature type="transmembrane region" description="Helical" evidence="10">
    <location>
        <begin position="183"/>
        <end position="206"/>
    </location>
</feature>
<dbReference type="Pfam" id="PF00083">
    <property type="entry name" value="Sugar_tr"/>
    <property type="match status" value="1"/>
</dbReference>